<feature type="compositionally biased region" description="Gly residues" evidence="1">
    <location>
        <begin position="504"/>
        <end position="514"/>
    </location>
</feature>
<gene>
    <name evidence="4" type="ORF">RHSIM_Rhsim06G0219400</name>
</gene>
<reference evidence="4" key="1">
    <citation type="submission" date="2019-11" db="EMBL/GenBank/DDBJ databases">
        <authorList>
            <person name="Liu Y."/>
            <person name="Hou J."/>
            <person name="Li T.-Q."/>
            <person name="Guan C.-H."/>
            <person name="Wu X."/>
            <person name="Wu H.-Z."/>
            <person name="Ling F."/>
            <person name="Zhang R."/>
            <person name="Shi X.-G."/>
            <person name="Ren J.-P."/>
            <person name="Chen E.-F."/>
            <person name="Sun J.-M."/>
        </authorList>
    </citation>
    <scope>NUCLEOTIDE SEQUENCE</scope>
    <source>
        <strain evidence="4">Adult_tree_wgs_1</strain>
        <tissue evidence="4">Leaves</tissue>
    </source>
</reference>
<evidence type="ECO:0000259" key="3">
    <source>
        <dbReference type="Pfam" id="PF00198"/>
    </source>
</evidence>
<feature type="domain" description="2-oxoacid dehydrogenase acyltransferase catalytic" evidence="3">
    <location>
        <begin position="383"/>
        <end position="442"/>
    </location>
</feature>
<dbReference type="SUPFAM" id="SSF52777">
    <property type="entry name" value="CoA-dependent acyltransferases"/>
    <property type="match status" value="1"/>
</dbReference>
<evidence type="ECO:0000256" key="1">
    <source>
        <dbReference type="SAM" id="MobiDB-lite"/>
    </source>
</evidence>
<accession>A0A834GR77</accession>
<comment type="caution">
    <text evidence="4">The sequence shown here is derived from an EMBL/GenBank/DDBJ whole genome shotgun (WGS) entry which is preliminary data.</text>
</comment>
<dbReference type="Pfam" id="PF00198">
    <property type="entry name" value="2-oxoacid_dh"/>
    <property type="match status" value="1"/>
</dbReference>
<dbReference type="PANTHER" id="PTHR33358">
    <property type="entry name" value="F-BOX PROTEIN WITH A DOMAIN PROTEIN"/>
    <property type="match status" value="1"/>
</dbReference>
<feature type="transmembrane region" description="Helical" evidence="2">
    <location>
        <begin position="294"/>
        <end position="313"/>
    </location>
</feature>
<protein>
    <recommendedName>
        <fullName evidence="3">2-oxoacid dehydrogenase acyltransferase catalytic domain-containing protein</fullName>
    </recommendedName>
</protein>
<dbReference type="InterPro" id="IPR027949">
    <property type="entry name" value="Chloroplast_duf"/>
</dbReference>
<feature type="region of interest" description="Disordered" evidence="1">
    <location>
        <begin position="492"/>
        <end position="514"/>
    </location>
</feature>
<organism evidence="4 5">
    <name type="scientific">Rhododendron simsii</name>
    <name type="common">Sims's rhododendron</name>
    <dbReference type="NCBI Taxonomy" id="118357"/>
    <lineage>
        <taxon>Eukaryota</taxon>
        <taxon>Viridiplantae</taxon>
        <taxon>Streptophyta</taxon>
        <taxon>Embryophyta</taxon>
        <taxon>Tracheophyta</taxon>
        <taxon>Spermatophyta</taxon>
        <taxon>Magnoliopsida</taxon>
        <taxon>eudicotyledons</taxon>
        <taxon>Gunneridae</taxon>
        <taxon>Pentapetalae</taxon>
        <taxon>asterids</taxon>
        <taxon>Ericales</taxon>
        <taxon>Ericaceae</taxon>
        <taxon>Ericoideae</taxon>
        <taxon>Rhodoreae</taxon>
        <taxon>Rhododendron</taxon>
    </lineage>
</organism>
<proteinExistence type="predicted"/>
<keyword evidence="5" id="KW-1185">Reference proteome</keyword>
<name>A0A834GR77_RHOSS</name>
<keyword evidence="2" id="KW-1133">Transmembrane helix</keyword>
<dbReference type="GO" id="GO:0016746">
    <property type="term" value="F:acyltransferase activity"/>
    <property type="evidence" value="ECO:0007669"/>
    <property type="project" value="InterPro"/>
</dbReference>
<dbReference type="InterPro" id="IPR023213">
    <property type="entry name" value="CAT-like_dom_sf"/>
</dbReference>
<dbReference type="EMBL" id="WJXA01000006">
    <property type="protein sequence ID" value="KAF7139879.1"/>
    <property type="molecule type" value="Genomic_DNA"/>
</dbReference>
<feature type="compositionally biased region" description="Basic residues" evidence="1">
    <location>
        <begin position="57"/>
        <end position="66"/>
    </location>
</feature>
<dbReference type="Gene3D" id="3.30.559.10">
    <property type="entry name" value="Chloramphenicol acetyltransferase-like domain"/>
    <property type="match status" value="1"/>
</dbReference>
<dbReference type="InterPro" id="IPR001078">
    <property type="entry name" value="2-oxoacid_DH_actylTfrase"/>
</dbReference>
<evidence type="ECO:0000256" key="2">
    <source>
        <dbReference type="SAM" id="Phobius"/>
    </source>
</evidence>
<dbReference type="Proteomes" id="UP000626092">
    <property type="component" value="Unassembled WGS sequence"/>
</dbReference>
<sequence length="514" mass="56223">MATIQSSILLFRSASPFTTLTPKVQTHRLSAHQHPMNSFISKLNGQQKFYTMTKTSTGRHRNRSRINSRGNEVEPNIEASEELHSIMNLVADRAEMHQNIGIQRDNWNHLLLTSINGMTVTAATMASLAAVCGEGNSLLALKLSSTILYAAATGVLLVMNKIQPSQLAEEQRNASRLLKQLHEQIKSRITLRKPTSNDVKDAMERVLAIDRAYPLPLLGAMLDKFPKAVEPAVWWPKEMRNQKESFGGGRGEGRRNGWSKELEEEMRGVVGVMKRMDSAEYLRLSKLVLTVNKVLAVTGPWLTGLAAVGSALVRAPWVGSWAVVFGVVFGALATVVNTIEHGGQVGMIFEMYRSSAGFFMLMEESIESTLEDREADERENGEAAVSGLQNQAIINAEIDGDDIIYRDYIDISIAVGTSKGIVVPVFCNAEKMNFVEIEKEINMSFLPFDTILGVCNPGYASDSVPSNGCWRRHSSEANDVYCPGIRSSADGQEGGSVFPTPHQGCGGGSSEVAS</sequence>
<dbReference type="OrthoDB" id="1897643at2759"/>
<feature type="transmembrane region" description="Helical" evidence="2">
    <location>
        <begin position="319"/>
        <end position="339"/>
    </location>
</feature>
<dbReference type="Pfam" id="PF14476">
    <property type="entry name" value="Chloroplast_duf"/>
    <property type="match status" value="1"/>
</dbReference>
<keyword evidence="2" id="KW-0472">Membrane</keyword>
<keyword evidence="2" id="KW-0812">Transmembrane</keyword>
<evidence type="ECO:0000313" key="4">
    <source>
        <dbReference type="EMBL" id="KAF7139879.1"/>
    </source>
</evidence>
<evidence type="ECO:0000313" key="5">
    <source>
        <dbReference type="Proteomes" id="UP000626092"/>
    </source>
</evidence>
<feature type="region of interest" description="Disordered" evidence="1">
    <location>
        <begin position="54"/>
        <end position="73"/>
    </location>
</feature>
<dbReference type="PANTHER" id="PTHR33358:SF7">
    <property type="entry name" value="F-BOX PROTEIN"/>
    <property type="match status" value="1"/>
</dbReference>
<dbReference type="AlphaFoldDB" id="A0A834GR77"/>